<evidence type="ECO:0000313" key="3">
    <source>
        <dbReference type="Proteomes" id="UP000319263"/>
    </source>
</evidence>
<feature type="transmembrane region" description="Helical" evidence="1">
    <location>
        <begin position="6"/>
        <end position="31"/>
    </location>
</feature>
<name>A0A516Q2T0_9ACTN</name>
<dbReference type="OrthoDB" id="160381at2"/>
<keyword evidence="3" id="KW-1185">Reference proteome</keyword>
<reference evidence="2 3" key="1">
    <citation type="submission" date="2019-07" db="EMBL/GenBank/DDBJ databases">
        <title>Microlunatus dokdonensis sp. nov. isolated from the rhizospheric soil of the wild plant Elymus tsukushiensis.</title>
        <authorList>
            <person name="Ghim S.-Y."/>
            <person name="Hwang Y.-J."/>
            <person name="Son J.-S."/>
            <person name="Shin J.-H."/>
        </authorList>
    </citation>
    <scope>NUCLEOTIDE SEQUENCE [LARGE SCALE GENOMIC DNA]</scope>
    <source>
        <strain evidence="2 3">KUDC0627</strain>
    </source>
</reference>
<feature type="transmembrane region" description="Helical" evidence="1">
    <location>
        <begin position="159"/>
        <end position="182"/>
    </location>
</feature>
<organism evidence="2 3">
    <name type="scientific">Microlunatus elymi</name>
    <dbReference type="NCBI Taxonomy" id="2596828"/>
    <lineage>
        <taxon>Bacteria</taxon>
        <taxon>Bacillati</taxon>
        <taxon>Actinomycetota</taxon>
        <taxon>Actinomycetes</taxon>
        <taxon>Propionibacteriales</taxon>
        <taxon>Propionibacteriaceae</taxon>
        <taxon>Microlunatus</taxon>
    </lineage>
</organism>
<protein>
    <recommendedName>
        <fullName evidence="4">Sap, sulfolipid-1-addressing protein</fullName>
    </recommendedName>
</protein>
<dbReference type="InterPro" id="IPR021315">
    <property type="entry name" value="Gap/Sap"/>
</dbReference>
<proteinExistence type="predicted"/>
<dbReference type="RefSeq" id="WP_143987470.1">
    <property type="nucleotide sequence ID" value="NZ_CP041692.1"/>
</dbReference>
<keyword evidence="1" id="KW-1133">Transmembrane helix</keyword>
<dbReference type="KEGG" id="mik:FOE78_17745"/>
<accession>A0A516Q2T0</accession>
<dbReference type="Proteomes" id="UP000319263">
    <property type="component" value="Chromosome"/>
</dbReference>
<sequence>MMGGLLWTMIPLVLGNILVPSQVGMTLLLLLRQRDGTSAAIALISGIVSMRVLQGLVFGLIFTGVSATIGHKSSDPVVSAFLIGLGLLLYAAATKVLLTNEDPDAPPPKWMTMAQSMSPRLAYGVGAALPLIGAKFWVFTLSAVAAIRNADLGYIAGSLAFVLYAVLSCALLIFIVGLRVAGTPWSLRALEGIAAWLKRHNKLIAVVLGAFFGTWFLGNGLAGLM</sequence>
<feature type="transmembrane region" description="Helical" evidence="1">
    <location>
        <begin position="203"/>
        <end position="222"/>
    </location>
</feature>
<gene>
    <name evidence="2" type="ORF">FOE78_17745</name>
</gene>
<evidence type="ECO:0000256" key="1">
    <source>
        <dbReference type="SAM" id="Phobius"/>
    </source>
</evidence>
<evidence type="ECO:0000313" key="2">
    <source>
        <dbReference type="EMBL" id="QDP97511.1"/>
    </source>
</evidence>
<keyword evidence="1" id="KW-0812">Transmembrane</keyword>
<dbReference type="Pfam" id="PF11139">
    <property type="entry name" value="SfLAP"/>
    <property type="match status" value="1"/>
</dbReference>
<keyword evidence="1" id="KW-0472">Membrane</keyword>
<dbReference type="EMBL" id="CP041692">
    <property type="protein sequence ID" value="QDP97511.1"/>
    <property type="molecule type" value="Genomic_DNA"/>
</dbReference>
<dbReference type="AlphaFoldDB" id="A0A516Q2T0"/>
<feature type="transmembrane region" description="Helical" evidence="1">
    <location>
        <begin position="77"/>
        <end position="100"/>
    </location>
</feature>
<evidence type="ECO:0008006" key="4">
    <source>
        <dbReference type="Google" id="ProtNLM"/>
    </source>
</evidence>
<feature type="transmembrane region" description="Helical" evidence="1">
    <location>
        <begin position="121"/>
        <end position="147"/>
    </location>
</feature>